<organism evidence="10 11">
    <name type="scientific">Bacillus cereus (strain ZK / E33L)</name>
    <dbReference type="NCBI Taxonomy" id="288681"/>
    <lineage>
        <taxon>Bacteria</taxon>
        <taxon>Bacillati</taxon>
        <taxon>Bacillota</taxon>
        <taxon>Bacilli</taxon>
        <taxon>Bacillales</taxon>
        <taxon>Bacillaceae</taxon>
        <taxon>Bacillus</taxon>
        <taxon>Bacillus cereus group</taxon>
    </lineage>
</organism>
<dbReference type="PANTHER" id="PTHR33908:SF3">
    <property type="entry name" value="UNDECAPRENYL PHOSPHATE-ALPHA-4-AMINO-4-DEOXY-L-ARABINOSE ARABINOSYL TRANSFERASE"/>
    <property type="match status" value="1"/>
</dbReference>
<feature type="transmembrane region" description="Helical" evidence="8">
    <location>
        <begin position="439"/>
        <end position="457"/>
    </location>
</feature>
<dbReference type="Proteomes" id="UP000002612">
    <property type="component" value="Chromosome"/>
</dbReference>
<feature type="transmembrane region" description="Helical" evidence="8">
    <location>
        <begin position="216"/>
        <end position="242"/>
    </location>
</feature>
<dbReference type="InterPro" id="IPR050297">
    <property type="entry name" value="LipidA_mod_glycosyltrf_83"/>
</dbReference>
<evidence type="ECO:0000313" key="10">
    <source>
        <dbReference type="EMBL" id="AAU20257.1"/>
    </source>
</evidence>
<keyword evidence="3" id="KW-0328">Glycosyltransferase</keyword>
<feature type="domain" description="Glycosyltransferase RgtA/B/C/D-like" evidence="9">
    <location>
        <begin position="146"/>
        <end position="294"/>
    </location>
</feature>
<evidence type="ECO:0000256" key="1">
    <source>
        <dbReference type="ARBA" id="ARBA00004651"/>
    </source>
</evidence>
<feature type="transmembrane region" description="Helical" evidence="8">
    <location>
        <begin position="136"/>
        <end position="153"/>
    </location>
</feature>
<feature type="transmembrane region" description="Helical" evidence="8">
    <location>
        <begin position="165"/>
        <end position="184"/>
    </location>
</feature>
<accession>Q630H2</accession>
<name>Q630H2_BACCZ</name>
<evidence type="ECO:0000256" key="2">
    <source>
        <dbReference type="ARBA" id="ARBA00022475"/>
    </source>
</evidence>
<reference evidence="11" key="1">
    <citation type="journal article" date="2006" name="J. Bacteriol.">
        <title>Pathogenomic sequence analysis of Bacillus cereus and Bacillus thuringiensis isolates closely related to Bacillus anthracis.</title>
        <authorList>
            <person name="Han C.S."/>
            <person name="Xie G."/>
            <person name="Challacombe J.F."/>
            <person name="Altherr M.R."/>
            <person name="Bhotika S.S."/>
            <person name="Brown N."/>
            <person name="Bruce D."/>
            <person name="Campbell C.S."/>
            <person name="Campbell M.L."/>
            <person name="Chen J."/>
            <person name="Chertkov O."/>
            <person name="Cleland C."/>
            <person name="Dimitrijevic M."/>
            <person name="Doggett N.A."/>
            <person name="Fawcett J.J."/>
            <person name="Glavina T."/>
            <person name="Goodwin L.A."/>
            <person name="Green L.D."/>
            <person name="Hill K.K."/>
            <person name="Hitchcock P."/>
            <person name="Jackson P.J."/>
            <person name="Keim P."/>
            <person name="Kewalramani A.R."/>
            <person name="Longmire J."/>
            <person name="Lucas S."/>
            <person name="Malfatti S."/>
            <person name="McMurry K."/>
            <person name="Meincke L.J."/>
            <person name="Misra M."/>
            <person name="Moseman B.L."/>
            <person name="Mundt M."/>
            <person name="Munk A.C."/>
            <person name="Okinaka R.T."/>
            <person name="Parson-Quintana B."/>
            <person name="Reilly L.P."/>
            <person name="Richardson P."/>
            <person name="Robinson D.L."/>
            <person name="Rubin E."/>
            <person name="Saunders E."/>
            <person name="Tapia R."/>
            <person name="Tesmer J.G."/>
            <person name="Thayer N."/>
            <person name="Thompson L.S."/>
            <person name="Tice H."/>
            <person name="Ticknor L.O."/>
            <person name="Wills P.L."/>
            <person name="Brettin T.S."/>
            <person name="Gilna P."/>
        </authorList>
    </citation>
    <scope>NUCLEOTIDE SEQUENCE [LARGE SCALE GENOMIC DNA]</scope>
    <source>
        <strain evidence="11">ZK / E33L</strain>
    </source>
</reference>
<evidence type="ECO:0000256" key="4">
    <source>
        <dbReference type="ARBA" id="ARBA00022679"/>
    </source>
</evidence>
<feature type="transmembrane region" description="Helical" evidence="8">
    <location>
        <begin position="248"/>
        <end position="266"/>
    </location>
</feature>
<keyword evidence="2" id="KW-1003">Cell membrane</keyword>
<evidence type="ECO:0000313" key="11">
    <source>
        <dbReference type="Proteomes" id="UP000002612"/>
    </source>
</evidence>
<dbReference type="GO" id="GO:0005886">
    <property type="term" value="C:plasma membrane"/>
    <property type="evidence" value="ECO:0007669"/>
    <property type="project" value="UniProtKB-SubCell"/>
</dbReference>
<gene>
    <name evidence="10" type="ordered locus">BCE33L5126</name>
</gene>
<sequence length="492" mass="56589">MQFDKEFLVMQHTFPLKLNTFFVKCLLVLSLIISAAITWQSIGIIQEKNNTHSFIIIPIIILIGLLFLLIGYISNKYMSTFIFTVSLIILAFSVRLIWVLNVPTPIESDFSVMYNSAIQATKGDFSFAQDDYYTSWVYQLGFTMYQAFIIKLFGEGPFLLKLLNIMYCTGTTWLVYKITSYVFNEWAGRMAGLLYALYIPSIVLSSLLTNQHIATFLFYLGFYLLITKGLTHKYMWIFIGIFLALGDIMRPLGAFVLIAVALYVFLQGILGKSKQGILTSIKKLSGIFIVFYLVHYIISSSFISAGITQYPLSNRDPLWKFTVGLNHETRGGYSSADVEYVMSFKLGKEREAVEKKLIQERLADPEKVLSLFGDKFTIMWADYDSAPVWSLATLSNTESDMVTLQDDLKTYDKYIYITTMLFGTLAILYLLLTKQNNTHYTLFLLLIIGYITIHFLIEYQTRYRYFIIPSFTIIQGYGLYVVYHLMSKRKAK</sequence>
<dbReference type="AlphaFoldDB" id="Q630H2"/>
<feature type="transmembrane region" description="Helical" evidence="8">
    <location>
        <begin position="287"/>
        <end position="307"/>
    </location>
</feature>
<feature type="transmembrane region" description="Helical" evidence="8">
    <location>
        <begin position="21"/>
        <end position="42"/>
    </location>
</feature>
<dbReference type="EMBL" id="CP000001">
    <property type="protein sequence ID" value="AAU20257.1"/>
    <property type="molecule type" value="Genomic_DNA"/>
</dbReference>
<evidence type="ECO:0000256" key="5">
    <source>
        <dbReference type="ARBA" id="ARBA00022692"/>
    </source>
</evidence>
<feature type="transmembrane region" description="Helical" evidence="8">
    <location>
        <begin position="80"/>
        <end position="100"/>
    </location>
</feature>
<dbReference type="GO" id="GO:0016763">
    <property type="term" value="F:pentosyltransferase activity"/>
    <property type="evidence" value="ECO:0007669"/>
    <property type="project" value="TreeGrafter"/>
</dbReference>
<keyword evidence="6 8" id="KW-1133">Transmembrane helix</keyword>
<keyword evidence="4" id="KW-0808">Transferase</keyword>
<evidence type="ECO:0000256" key="8">
    <source>
        <dbReference type="SAM" id="Phobius"/>
    </source>
</evidence>
<dbReference type="PANTHER" id="PTHR33908">
    <property type="entry name" value="MANNOSYLTRANSFERASE YKCB-RELATED"/>
    <property type="match status" value="1"/>
</dbReference>
<feature type="transmembrane region" description="Helical" evidence="8">
    <location>
        <begin position="190"/>
        <end position="209"/>
    </location>
</feature>
<comment type="subcellular location">
    <subcellularLocation>
        <location evidence="1">Cell membrane</location>
        <topology evidence="1">Multi-pass membrane protein</topology>
    </subcellularLocation>
</comment>
<evidence type="ECO:0000256" key="6">
    <source>
        <dbReference type="ARBA" id="ARBA00022989"/>
    </source>
</evidence>
<evidence type="ECO:0000256" key="7">
    <source>
        <dbReference type="ARBA" id="ARBA00023136"/>
    </source>
</evidence>
<dbReference type="InterPro" id="IPR038731">
    <property type="entry name" value="RgtA/B/C-like"/>
</dbReference>
<protein>
    <submittedName>
        <fullName evidence="10">Probable membrane protein</fullName>
    </submittedName>
</protein>
<proteinExistence type="predicted"/>
<dbReference type="GO" id="GO:0009103">
    <property type="term" value="P:lipopolysaccharide biosynthetic process"/>
    <property type="evidence" value="ECO:0007669"/>
    <property type="project" value="UniProtKB-ARBA"/>
</dbReference>
<feature type="transmembrane region" description="Helical" evidence="8">
    <location>
        <begin position="54"/>
        <end position="73"/>
    </location>
</feature>
<dbReference type="GO" id="GO:0010041">
    <property type="term" value="P:response to iron(III) ion"/>
    <property type="evidence" value="ECO:0007669"/>
    <property type="project" value="TreeGrafter"/>
</dbReference>
<feature type="transmembrane region" description="Helical" evidence="8">
    <location>
        <begin position="414"/>
        <end position="432"/>
    </location>
</feature>
<dbReference type="Pfam" id="PF13231">
    <property type="entry name" value="PMT_2"/>
    <property type="match status" value="1"/>
</dbReference>
<keyword evidence="5 8" id="KW-0812">Transmembrane</keyword>
<evidence type="ECO:0000256" key="3">
    <source>
        <dbReference type="ARBA" id="ARBA00022676"/>
    </source>
</evidence>
<keyword evidence="7 8" id="KW-0472">Membrane</keyword>
<feature type="transmembrane region" description="Helical" evidence="8">
    <location>
        <begin position="463"/>
        <end position="483"/>
    </location>
</feature>
<evidence type="ECO:0000259" key="9">
    <source>
        <dbReference type="Pfam" id="PF13231"/>
    </source>
</evidence>
<dbReference type="KEGG" id="bcz:BCE33L5126"/>